<dbReference type="WBParaSite" id="Gr19_v10_g5903.t1">
    <property type="protein sequence ID" value="Gr19_v10_g5903.t1"/>
    <property type="gene ID" value="Gr19_v10_g5903"/>
</dbReference>
<sequence length="109" mass="12373">MDADCRQRYLVTAVFSLSAARHNSSTKRSPNGRGNANVEGSIVKEEGIVEHRTEQFRPMARQKKKAQSNQSSRQFSKQNNNYNDSSTTVTQDAKVKKKLDDASIEQRRK</sequence>
<evidence type="ECO:0000256" key="1">
    <source>
        <dbReference type="SAM" id="MobiDB-lite"/>
    </source>
</evidence>
<feature type="region of interest" description="Disordered" evidence="1">
    <location>
        <begin position="17"/>
        <end position="109"/>
    </location>
</feature>
<feature type="compositionally biased region" description="Polar residues" evidence="1">
    <location>
        <begin position="67"/>
        <end position="91"/>
    </location>
</feature>
<evidence type="ECO:0000313" key="3">
    <source>
        <dbReference type="WBParaSite" id="Gr19_v10_g5903.t1"/>
    </source>
</evidence>
<accession>A0A914I123</accession>
<name>A0A914I123_GLORO</name>
<dbReference type="AlphaFoldDB" id="A0A914I123"/>
<keyword evidence="2" id="KW-1185">Reference proteome</keyword>
<evidence type="ECO:0000313" key="2">
    <source>
        <dbReference type="Proteomes" id="UP000887572"/>
    </source>
</evidence>
<reference evidence="3" key="1">
    <citation type="submission" date="2022-11" db="UniProtKB">
        <authorList>
            <consortium name="WormBaseParasite"/>
        </authorList>
    </citation>
    <scope>IDENTIFICATION</scope>
</reference>
<feature type="compositionally biased region" description="Basic and acidic residues" evidence="1">
    <location>
        <begin position="98"/>
        <end position="109"/>
    </location>
</feature>
<dbReference type="Proteomes" id="UP000887572">
    <property type="component" value="Unplaced"/>
</dbReference>
<proteinExistence type="predicted"/>
<feature type="compositionally biased region" description="Basic and acidic residues" evidence="1">
    <location>
        <begin position="42"/>
        <end position="55"/>
    </location>
</feature>
<feature type="compositionally biased region" description="Polar residues" evidence="1">
    <location>
        <begin position="21"/>
        <end position="34"/>
    </location>
</feature>
<protein>
    <submittedName>
        <fullName evidence="3">Uncharacterized protein</fullName>
    </submittedName>
</protein>
<organism evidence="2 3">
    <name type="scientific">Globodera rostochiensis</name>
    <name type="common">Golden nematode worm</name>
    <name type="synonym">Heterodera rostochiensis</name>
    <dbReference type="NCBI Taxonomy" id="31243"/>
    <lineage>
        <taxon>Eukaryota</taxon>
        <taxon>Metazoa</taxon>
        <taxon>Ecdysozoa</taxon>
        <taxon>Nematoda</taxon>
        <taxon>Chromadorea</taxon>
        <taxon>Rhabditida</taxon>
        <taxon>Tylenchina</taxon>
        <taxon>Tylenchomorpha</taxon>
        <taxon>Tylenchoidea</taxon>
        <taxon>Heteroderidae</taxon>
        <taxon>Heteroderinae</taxon>
        <taxon>Globodera</taxon>
    </lineage>
</organism>